<sequence length="1118" mass="124928">MEPNSVPMYTGAYNTDHMSHSQSLDGNNVTYFNNSYPTHYQGAPMGVYWSEQQYYPPTNHYSTSMPYYETDYPHSSNTYYSPVSEYLDSSGQSHRERNLQGIKFHNFASEVKHPPKRQNNNVASYKGAENTSLPDDSKQNSFPQSNYGVSFPGYRGRGRHFSASKRPNYWGGQSQKSKHDTGYQQRKQEEAGPLSSHQRTKETDQYLHHYEKSNTNVQASALGNGRTQQFDGASREITSDVDLVSSHQRRATNAGVNPSASSFGKGTSEDRGTSKRFTEKTKQVKMEESLYSSKKKYSYGHNQHFYGDKQAMKYRGSLNRKNGESAIENDESQRSTLTEQLSSSKYECMICCENIRADAPVWSCSMCYHVFHLQCIQKWARSSINKEDQNWRCPGCQNISSKIPYQYRCFCGSRRDPRYSRGEIAHSCGEVCNKSRQGDCKHPCTILCHPGPCPPCCATVWITCDCGKLKKNVRCSKSSKFQCDQECGKQLNCGIHNCRAVCHSGSCQPCQVDKTQECLCKKSIRKVLCGSEEYTKSDFRCMQICGKLLDCANHTCKELCHSGECKSCEQLPQNLLTCCCGQSSLSSLELKQRLSCLDPIPTCPLQCNKPLPCGSNSEPHLCEKKCHPGECGPCEKVTHIRCQCGSTEKQMPCGVAFTFNETNPLKCQRRCGKKKTCGRHKCSDNCCVKEYHICEIVCGQKLSCGLHKCEELCHRGNCKRCLQASFDELTCHCGAEVLEPPVACGTKPPECRKLCSRQHNCQHPVRHNCHSEEVCPPCTELTDKMCAGSHMMRKNVPCHLTSISCGYPCQKLLPCGQHKCQKPCHKDSCLKDGVKCSQPCQKARPSCGHPCDAPCHTNGCPDEPCKAEVTITCPCGSRTATSQCLSGGDPLANLAQFQRLSVQSYSELGDQGLELSQFLQAKKSNKRLECDSNCAMLERNRRLALALEIKNPDLQAKLGNPAFTEFLKDYAKKNLKFASNVEKNLNTLVQSAKQSLQSSRSFAFQSMNRDQRRFVHELAEFYGCQTQSYDSEPNKNVVATAQKEKCWLPNVTLTQLVSKGQTVKAPPPLSSTVSQGANYTVLEKKKADGSPKEAWSGTASTSSDQKAAAPIDYFDFTD</sequence>
<evidence type="ECO:0000256" key="10">
    <source>
        <dbReference type="PROSITE-ProRule" id="PRU00175"/>
    </source>
</evidence>
<dbReference type="PROSITE" id="PS50016">
    <property type="entry name" value="ZF_PHD_2"/>
    <property type="match status" value="1"/>
</dbReference>
<feature type="region of interest" description="Disordered" evidence="11">
    <location>
        <begin position="1082"/>
        <end position="1106"/>
    </location>
</feature>
<dbReference type="PANTHER" id="PTHR12360">
    <property type="entry name" value="NUCLEAR TRANSCRIPTION FACTOR, X-BOX BINDING 1 NFX1"/>
    <property type="match status" value="1"/>
</dbReference>
<feature type="region of interest" description="Disordered" evidence="11">
    <location>
        <begin position="246"/>
        <end position="281"/>
    </location>
</feature>
<evidence type="ECO:0000256" key="1">
    <source>
        <dbReference type="ARBA" id="ARBA00004123"/>
    </source>
</evidence>
<keyword evidence="7" id="KW-0805">Transcription regulation</keyword>
<accession>A0A9W3B881</accession>
<feature type="compositionally biased region" description="Polar residues" evidence="11">
    <location>
        <begin position="117"/>
        <end position="148"/>
    </location>
</feature>
<dbReference type="Gene3D" id="3.30.1370.50">
    <property type="entry name" value="R3H-like domain"/>
    <property type="match status" value="1"/>
</dbReference>
<gene>
    <name evidence="16 17 18" type="primary">LOC106060013</name>
</gene>
<dbReference type="Pfam" id="PF01422">
    <property type="entry name" value="zf-NF-X1"/>
    <property type="match status" value="7"/>
</dbReference>
<keyword evidence="4" id="KW-0677">Repeat</keyword>
<dbReference type="OrthoDB" id="6512771at2759"/>
<dbReference type="SMART" id="SM00438">
    <property type="entry name" value="ZnF_NFX"/>
    <property type="match status" value="9"/>
</dbReference>
<feature type="region of interest" description="Disordered" evidence="11">
    <location>
        <begin position="109"/>
        <end position="202"/>
    </location>
</feature>
<evidence type="ECO:0000256" key="2">
    <source>
        <dbReference type="ARBA" id="ARBA00007269"/>
    </source>
</evidence>
<evidence type="ECO:0000259" key="12">
    <source>
        <dbReference type="PROSITE" id="PS50016"/>
    </source>
</evidence>
<keyword evidence="15" id="KW-1185">Reference proteome</keyword>
<dbReference type="RefSeq" id="XP_055895759.1">
    <property type="nucleotide sequence ID" value="XM_056039784.1"/>
</dbReference>
<dbReference type="AlphaFoldDB" id="A0A9W3B881"/>
<dbReference type="RefSeq" id="XP_055895748.1">
    <property type="nucleotide sequence ID" value="XM_056039773.1"/>
</dbReference>
<dbReference type="PROSITE" id="PS51061">
    <property type="entry name" value="R3H"/>
    <property type="match status" value="1"/>
</dbReference>
<evidence type="ECO:0000259" key="13">
    <source>
        <dbReference type="PROSITE" id="PS50089"/>
    </source>
</evidence>
<dbReference type="RefSeq" id="XP_055895755.1">
    <property type="nucleotide sequence ID" value="XM_056039780.1"/>
</dbReference>
<dbReference type="InterPro" id="IPR019787">
    <property type="entry name" value="Znf_PHD-finger"/>
</dbReference>
<keyword evidence="8" id="KW-0804">Transcription</keyword>
<evidence type="ECO:0000313" key="18">
    <source>
        <dbReference type="RefSeq" id="XP_055895759.1"/>
    </source>
</evidence>
<dbReference type="InterPro" id="IPR000967">
    <property type="entry name" value="Znf_NFX1"/>
</dbReference>
<name>A0A9W3B881_BIOGL</name>
<dbReference type="GO" id="GO:0000981">
    <property type="term" value="F:DNA-binding transcription factor activity, RNA polymerase II-specific"/>
    <property type="evidence" value="ECO:0007669"/>
    <property type="project" value="TreeGrafter"/>
</dbReference>
<organism evidence="15 18">
    <name type="scientific">Biomphalaria glabrata</name>
    <name type="common">Bloodfluke planorb</name>
    <name type="synonym">Freshwater snail</name>
    <dbReference type="NCBI Taxonomy" id="6526"/>
    <lineage>
        <taxon>Eukaryota</taxon>
        <taxon>Metazoa</taxon>
        <taxon>Spiralia</taxon>
        <taxon>Lophotrochozoa</taxon>
        <taxon>Mollusca</taxon>
        <taxon>Gastropoda</taxon>
        <taxon>Heterobranchia</taxon>
        <taxon>Euthyneura</taxon>
        <taxon>Panpulmonata</taxon>
        <taxon>Hygrophila</taxon>
        <taxon>Lymnaeoidea</taxon>
        <taxon>Planorbidae</taxon>
        <taxon>Biomphalaria</taxon>
    </lineage>
</organism>
<dbReference type="Proteomes" id="UP001165740">
    <property type="component" value="Chromosome 1"/>
</dbReference>
<dbReference type="SMART" id="SM00184">
    <property type="entry name" value="RING"/>
    <property type="match status" value="1"/>
</dbReference>
<dbReference type="PROSITE" id="PS50089">
    <property type="entry name" value="ZF_RING_2"/>
    <property type="match status" value="1"/>
</dbReference>
<evidence type="ECO:0000313" key="16">
    <source>
        <dbReference type="RefSeq" id="XP_055895748.1"/>
    </source>
</evidence>
<dbReference type="CDD" id="cd16696">
    <property type="entry name" value="RING-CH-C4HC3_NFX1"/>
    <property type="match status" value="1"/>
</dbReference>
<feature type="compositionally biased region" description="Basic and acidic residues" evidence="11">
    <location>
        <begin position="1082"/>
        <end position="1091"/>
    </location>
</feature>
<evidence type="ECO:0000259" key="14">
    <source>
        <dbReference type="PROSITE" id="PS51061"/>
    </source>
</evidence>
<reference evidence="16 17" key="1">
    <citation type="submission" date="2025-04" db="UniProtKB">
        <authorList>
            <consortium name="RefSeq"/>
        </authorList>
    </citation>
    <scope>IDENTIFICATION</scope>
</reference>
<evidence type="ECO:0000256" key="7">
    <source>
        <dbReference type="ARBA" id="ARBA00023015"/>
    </source>
</evidence>
<dbReference type="InterPro" id="IPR001841">
    <property type="entry name" value="Znf_RING"/>
</dbReference>
<dbReference type="GO" id="GO:0008270">
    <property type="term" value="F:zinc ion binding"/>
    <property type="evidence" value="ECO:0007669"/>
    <property type="project" value="UniProtKB-KW"/>
</dbReference>
<evidence type="ECO:0000313" key="17">
    <source>
        <dbReference type="RefSeq" id="XP_055895755.1"/>
    </source>
</evidence>
<keyword evidence="6" id="KW-0862">Zinc</keyword>
<dbReference type="GO" id="GO:0000977">
    <property type="term" value="F:RNA polymerase II transcription regulatory region sequence-specific DNA binding"/>
    <property type="evidence" value="ECO:0007669"/>
    <property type="project" value="TreeGrafter"/>
</dbReference>
<dbReference type="InterPro" id="IPR034076">
    <property type="entry name" value="R3H_NF-X1"/>
</dbReference>
<dbReference type="SUPFAM" id="SSF82708">
    <property type="entry name" value="R3H domain"/>
    <property type="match status" value="1"/>
</dbReference>
<keyword evidence="3" id="KW-0479">Metal-binding</keyword>
<dbReference type="Pfam" id="PF01424">
    <property type="entry name" value="R3H"/>
    <property type="match status" value="1"/>
</dbReference>
<evidence type="ECO:0000256" key="4">
    <source>
        <dbReference type="ARBA" id="ARBA00022737"/>
    </source>
</evidence>
<keyword evidence="5 10" id="KW-0863">Zinc-finger</keyword>
<evidence type="ECO:0000256" key="3">
    <source>
        <dbReference type="ARBA" id="ARBA00022723"/>
    </source>
</evidence>
<dbReference type="PANTHER" id="PTHR12360:SF12">
    <property type="entry name" value="TRANSCRIPTIONAL REPRESSOR NF-X1"/>
    <property type="match status" value="1"/>
</dbReference>
<dbReference type="CDD" id="cd06008">
    <property type="entry name" value="NF-X1-zinc-finger"/>
    <property type="match status" value="5"/>
</dbReference>
<dbReference type="InterPro" id="IPR034078">
    <property type="entry name" value="NFX1_fam"/>
</dbReference>
<evidence type="ECO:0000256" key="8">
    <source>
        <dbReference type="ARBA" id="ARBA00023163"/>
    </source>
</evidence>
<dbReference type="SUPFAM" id="SSF57850">
    <property type="entry name" value="RING/U-box"/>
    <property type="match status" value="1"/>
</dbReference>
<protein>
    <submittedName>
        <fullName evidence="16 17">Transcriptional repressor NF-X1-like</fullName>
    </submittedName>
</protein>
<dbReference type="CDD" id="cd02643">
    <property type="entry name" value="R3H_NF-X1"/>
    <property type="match status" value="1"/>
</dbReference>
<feature type="compositionally biased region" description="Basic and acidic residues" evidence="11">
    <location>
        <begin position="177"/>
        <end position="190"/>
    </location>
</feature>
<feature type="compositionally biased region" description="Polar residues" evidence="11">
    <location>
        <begin position="254"/>
        <end position="265"/>
    </location>
</feature>
<evidence type="ECO:0000256" key="9">
    <source>
        <dbReference type="ARBA" id="ARBA00023242"/>
    </source>
</evidence>
<dbReference type="OMA" id="CPHPCDS"/>
<comment type="similarity">
    <text evidence="2">Belongs to the NFX1 family.</text>
</comment>
<keyword evidence="9" id="KW-0539">Nucleus</keyword>
<feature type="domain" description="R3H" evidence="14">
    <location>
        <begin position="975"/>
        <end position="1043"/>
    </location>
</feature>
<dbReference type="GO" id="GO:0000122">
    <property type="term" value="P:negative regulation of transcription by RNA polymerase II"/>
    <property type="evidence" value="ECO:0007669"/>
    <property type="project" value="TreeGrafter"/>
</dbReference>
<feature type="domain" description="RING-type" evidence="13">
    <location>
        <begin position="348"/>
        <end position="397"/>
    </location>
</feature>
<proteinExistence type="inferred from homology"/>
<evidence type="ECO:0000256" key="11">
    <source>
        <dbReference type="SAM" id="MobiDB-lite"/>
    </source>
</evidence>
<evidence type="ECO:0000256" key="5">
    <source>
        <dbReference type="ARBA" id="ARBA00022771"/>
    </source>
</evidence>
<feature type="compositionally biased region" description="Basic and acidic residues" evidence="11">
    <location>
        <begin position="267"/>
        <end position="281"/>
    </location>
</feature>
<feature type="domain" description="PHD-type" evidence="12">
    <location>
        <begin position="345"/>
        <end position="399"/>
    </location>
</feature>
<evidence type="ECO:0000313" key="15">
    <source>
        <dbReference type="Proteomes" id="UP001165740"/>
    </source>
</evidence>
<comment type="subcellular location">
    <subcellularLocation>
        <location evidence="1">Nucleus</location>
    </subcellularLocation>
</comment>
<dbReference type="InterPro" id="IPR036867">
    <property type="entry name" value="R3H_dom_sf"/>
</dbReference>
<dbReference type="InterPro" id="IPR001374">
    <property type="entry name" value="R3H_dom"/>
</dbReference>
<dbReference type="SMART" id="SM00393">
    <property type="entry name" value="R3H"/>
    <property type="match status" value="1"/>
</dbReference>
<evidence type="ECO:0000256" key="6">
    <source>
        <dbReference type="ARBA" id="ARBA00022833"/>
    </source>
</evidence>
<dbReference type="GO" id="GO:0005634">
    <property type="term" value="C:nucleus"/>
    <property type="evidence" value="ECO:0007669"/>
    <property type="project" value="UniProtKB-SubCell"/>
</dbReference>
<dbReference type="GeneID" id="106060013"/>